<dbReference type="InterPro" id="IPR013083">
    <property type="entry name" value="Znf_RING/FYVE/PHD"/>
</dbReference>
<dbReference type="Pfam" id="PF00176">
    <property type="entry name" value="SNF2-rel_dom"/>
    <property type="match status" value="1"/>
</dbReference>
<reference evidence="14" key="1">
    <citation type="submission" date="2021-02" db="EMBL/GenBank/DDBJ databases">
        <authorList>
            <person name="Dougan E. K."/>
            <person name="Rhodes N."/>
            <person name="Thang M."/>
            <person name="Chan C."/>
        </authorList>
    </citation>
    <scope>NUCLEOTIDE SEQUENCE</scope>
</reference>
<feature type="domain" description="RanBP2-type" evidence="12">
    <location>
        <begin position="1059"/>
        <end position="1088"/>
    </location>
</feature>
<evidence type="ECO:0000256" key="10">
    <source>
        <dbReference type="SAM" id="MobiDB-lite"/>
    </source>
</evidence>
<feature type="region of interest" description="Disordered" evidence="10">
    <location>
        <begin position="1023"/>
        <end position="1061"/>
    </location>
</feature>
<dbReference type="SMART" id="SM00547">
    <property type="entry name" value="ZnF_RBZ"/>
    <property type="match status" value="1"/>
</dbReference>
<dbReference type="PROSITE" id="PS51194">
    <property type="entry name" value="HELICASE_CTER"/>
    <property type="match status" value="1"/>
</dbReference>
<evidence type="ECO:0000313" key="14">
    <source>
        <dbReference type="EMBL" id="CAE7204221.1"/>
    </source>
</evidence>
<evidence type="ECO:0000259" key="12">
    <source>
        <dbReference type="PROSITE" id="PS50199"/>
    </source>
</evidence>
<dbReference type="PANTHER" id="PTHR45626:SF26">
    <property type="entry name" value="FAMILY HELICASE, PUTATIVE (AFU_ORTHOLOGUE AFUA_2G09120)-RELATED"/>
    <property type="match status" value="1"/>
</dbReference>
<comment type="caution">
    <text evidence="14">The sequence shown here is derived from an EMBL/GenBank/DDBJ whole genome shotgun (WGS) entry which is preliminary data.</text>
</comment>
<keyword evidence="4 9" id="KW-0863">Zinc-finger</keyword>
<dbReference type="InterPro" id="IPR014001">
    <property type="entry name" value="Helicase_ATP-bd"/>
</dbReference>
<dbReference type="PROSITE" id="PS50199">
    <property type="entry name" value="ZF_RANBP2_2"/>
    <property type="match status" value="1"/>
</dbReference>
<dbReference type="GO" id="GO:0005524">
    <property type="term" value="F:ATP binding"/>
    <property type="evidence" value="ECO:0007669"/>
    <property type="project" value="UniProtKB-KW"/>
</dbReference>
<dbReference type="GO" id="GO:0016787">
    <property type="term" value="F:hydrolase activity"/>
    <property type="evidence" value="ECO:0007669"/>
    <property type="project" value="UniProtKB-KW"/>
</dbReference>
<dbReference type="Pfam" id="PF00271">
    <property type="entry name" value="Helicase_C"/>
    <property type="match status" value="1"/>
</dbReference>
<dbReference type="PROSITE" id="PS00518">
    <property type="entry name" value="ZF_RING_1"/>
    <property type="match status" value="1"/>
</dbReference>
<keyword evidence="7" id="KW-0862">Zinc</keyword>
<dbReference type="GO" id="GO:0006281">
    <property type="term" value="P:DNA repair"/>
    <property type="evidence" value="ECO:0007669"/>
    <property type="project" value="TreeGrafter"/>
</dbReference>
<dbReference type="SUPFAM" id="SSF52540">
    <property type="entry name" value="P-loop containing nucleoside triphosphate hydrolases"/>
    <property type="match status" value="2"/>
</dbReference>
<evidence type="ECO:0000256" key="2">
    <source>
        <dbReference type="ARBA" id="ARBA00022723"/>
    </source>
</evidence>
<protein>
    <recommendedName>
        <fullName evidence="1">RanBP-type and C3HC4-type zinc finger-containing protein 1</fullName>
    </recommendedName>
</protein>
<dbReference type="SMART" id="SM00184">
    <property type="entry name" value="RING"/>
    <property type="match status" value="1"/>
</dbReference>
<dbReference type="SMART" id="SM00490">
    <property type="entry name" value="HELICc"/>
    <property type="match status" value="1"/>
</dbReference>
<dbReference type="Gene3D" id="4.10.1060.10">
    <property type="entry name" value="Zinc finger, RanBP2-type"/>
    <property type="match status" value="1"/>
</dbReference>
<sequence>MMSSGRPDVRDTSDASEWVTLLERSFAGARRDLVGPRAWKSVIPVVGRRYPDEIFSFLRGAKCLGPSEVEKLSEIRGCPDLAAGGWQPFFASLAPEDGLQDGRVVDFRQSSSPTRLDVPTCRRISYRLREDAAGIEVRLEVNLRRAFAMMLHTIRFPASGYEADWRIWPGTPPDLGPLKPLKPLNFRLLDNKLDVRHPSPPNFRVQLRPEQLRSLSWMVQQEVGDQLLTMVYRCYWQRERPEEAAPRSLALDWTLDCRIITSFEARGGVLADEIGYGKTALAIALLDVRDEGPFFPVPDADRGFFFESKSTLICIPSHLHGQWADEFLKFTGSKYKLLSLSREIDLQKATVRTFLEADVVLFDYHLFQRSSYIKRRQELAALAVPQSPSDSLQDEFCAKKHTDDAPLKALHCGTFTFLRKPIPHAWDSFLERKDVEDPSLCAQRLRFPVLEQFFWRRVVFDEFHELGDDLCRNLSSLRSHHRWGLTGTPALHGTKHVARMASMLRVDVGGPGMRHSNSGDSNPVVENCGRFLDACVRQNTAELPTIRIVQHLKFVRHTAQERALYLSACQAPVEMDGVDGNLCRNRKLLQLCSHFNAEELEAEDADEVCGRLLKCRQQEASSAKEGVRKSARCLEGLERLGFGHGLPPGLPDLPGLEAVPKEVQTSLETFLQEAREEARGLSMESLAVPSRWTKLANSLKSSDREEVEVVEASKRREVAKLAREGVEKLQLALVELARCLKRLGFLERTLELVEEGSDASTRSCSICYEENLELEQLGITPCAHVFCLRCLHEQVSKNRSCGLCRQPLQKADIQPLMLEVCREEGTEAMGAMGGPSMGGPSSASSASSGAADPELKRLRKFGTKLGAIALQLREIKQKDGLAKCIVFCQWESLLQKIAAAFKAFGIRYARLHGSVYARTRTLANFKSTDSEVDVLLLSLEQSASGTNLTCANHVILVHPMNAVDQEQSVAFELQAIGRVRRWGQKRTEIHLWRFCTIGTVEEEITRKHQKEIYETYRQGDLSSEVEHVESNVERSGEVPAAGKRKREDSPRMQDGRGGRGGRWSCPRCTLLNDAGAMACAACEHPAGTAGTVGTVEKKQGCEPAGRRFSQCLAQPPPGSPVDLDTLSSSSSSSESAPRRNALNRSLGGRQLPVTCFRSLLFTLPQRFASHFCHATLCSMPQPYRELSEGAKACKAPSPWP</sequence>
<dbReference type="Gene3D" id="3.40.50.10810">
    <property type="entry name" value="Tandem AAA-ATPase domain"/>
    <property type="match status" value="2"/>
</dbReference>
<dbReference type="Pfam" id="PF14634">
    <property type="entry name" value="zf-RING_5"/>
    <property type="match status" value="1"/>
</dbReference>
<dbReference type="InterPro" id="IPR001876">
    <property type="entry name" value="Znf_RanBP2"/>
</dbReference>
<evidence type="ECO:0000313" key="15">
    <source>
        <dbReference type="Proteomes" id="UP000604046"/>
    </source>
</evidence>
<evidence type="ECO:0000256" key="1">
    <source>
        <dbReference type="ARBA" id="ARBA00017887"/>
    </source>
</evidence>
<feature type="region of interest" description="Disordered" evidence="10">
    <location>
        <begin position="830"/>
        <end position="849"/>
    </location>
</feature>
<dbReference type="GO" id="GO:0004386">
    <property type="term" value="F:helicase activity"/>
    <property type="evidence" value="ECO:0007669"/>
    <property type="project" value="UniProtKB-KW"/>
</dbReference>
<keyword evidence="5" id="KW-0378">Hydrolase</keyword>
<evidence type="ECO:0000256" key="6">
    <source>
        <dbReference type="ARBA" id="ARBA00022806"/>
    </source>
</evidence>
<dbReference type="EMBL" id="CAJNDS010000420">
    <property type="protein sequence ID" value="CAE7204221.1"/>
    <property type="molecule type" value="Genomic_DNA"/>
</dbReference>
<dbReference type="InterPro" id="IPR017907">
    <property type="entry name" value="Znf_RING_CS"/>
</dbReference>
<dbReference type="Proteomes" id="UP000604046">
    <property type="component" value="Unassembled WGS sequence"/>
</dbReference>
<feature type="compositionally biased region" description="Low complexity" evidence="10">
    <location>
        <begin position="838"/>
        <end position="849"/>
    </location>
</feature>
<dbReference type="PROSITE" id="PS50089">
    <property type="entry name" value="ZF_RING_2"/>
    <property type="match status" value="1"/>
</dbReference>
<gene>
    <name evidence="14" type="primary">RAD5</name>
    <name evidence="14" type="ORF">SNAT2548_LOCUS6336</name>
</gene>
<keyword evidence="2" id="KW-0479">Metal-binding</keyword>
<dbReference type="PANTHER" id="PTHR45626">
    <property type="entry name" value="TRANSCRIPTION TERMINATION FACTOR 2-RELATED"/>
    <property type="match status" value="1"/>
</dbReference>
<evidence type="ECO:0000256" key="8">
    <source>
        <dbReference type="ARBA" id="ARBA00022840"/>
    </source>
</evidence>
<dbReference type="InterPro" id="IPR001650">
    <property type="entry name" value="Helicase_C-like"/>
</dbReference>
<organism evidence="14 15">
    <name type="scientific">Symbiodinium natans</name>
    <dbReference type="NCBI Taxonomy" id="878477"/>
    <lineage>
        <taxon>Eukaryota</taxon>
        <taxon>Sar</taxon>
        <taxon>Alveolata</taxon>
        <taxon>Dinophyceae</taxon>
        <taxon>Suessiales</taxon>
        <taxon>Symbiodiniaceae</taxon>
        <taxon>Symbiodinium</taxon>
    </lineage>
</organism>
<dbReference type="InterPro" id="IPR049730">
    <property type="entry name" value="SNF2/RAD54-like_C"/>
</dbReference>
<dbReference type="Gene3D" id="3.40.50.300">
    <property type="entry name" value="P-loop containing nucleotide triphosphate hydrolases"/>
    <property type="match status" value="1"/>
</dbReference>
<dbReference type="GO" id="GO:0008270">
    <property type="term" value="F:zinc ion binding"/>
    <property type="evidence" value="ECO:0007669"/>
    <property type="project" value="UniProtKB-KW"/>
</dbReference>
<dbReference type="AlphaFoldDB" id="A0A812JE47"/>
<accession>A0A812JE47</accession>
<keyword evidence="15" id="KW-1185">Reference proteome</keyword>
<feature type="compositionally biased region" description="Basic and acidic residues" evidence="10">
    <location>
        <begin position="1024"/>
        <end position="1036"/>
    </location>
</feature>
<dbReference type="PROSITE" id="PS01358">
    <property type="entry name" value="ZF_RANBP2_1"/>
    <property type="match status" value="1"/>
</dbReference>
<name>A0A812JE47_9DINO</name>
<feature type="domain" description="Helicase C-terminal" evidence="13">
    <location>
        <begin position="874"/>
        <end position="1033"/>
    </location>
</feature>
<evidence type="ECO:0000256" key="7">
    <source>
        <dbReference type="ARBA" id="ARBA00022833"/>
    </source>
</evidence>
<dbReference type="Gene3D" id="3.30.40.10">
    <property type="entry name" value="Zinc/RING finger domain, C3HC4 (zinc finger)"/>
    <property type="match status" value="1"/>
</dbReference>
<keyword evidence="3" id="KW-0547">Nucleotide-binding</keyword>
<feature type="domain" description="RING-type" evidence="11">
    <location>
        <begin position="764"/>
        <end position="805"/>
    </location>
</feature>
<evidence type="ECO:0000259" key="13">
    <source>
        <dbReference type="PROSITE" id="PS51194"/>
    </source>
</evidence>
<evidence type="ECO:0000256" key="9">
    <source>
        <dbReference type="PROSITE-ProRule" id="PRU00322"/>
    </source>
</evidence>
<keyword evidence="8" id="KW-0067">ATP-binding</keyword>
<evidence type="ECO:0000256" key="5">
    <source>
        <dbReference type="ARBA" id="ARBA00022801"/>
    </source>
</evidence>
<dbReference type="InterPro" id="IPR000330">
    <property type="entry name" value="SNF2_N"/>
</dbReference>
<evidence type="ECO:0000259" key="11">
    <source>
        <dbReference type="PROSITE" id="PS50089"/>
    </source>
</evidence>
<proteinExistence type="predicted"/>
<dbReference type="InterPro" id="IPR027417">
    <property type="entry name" value="P-loop_NTPase"/>
</dbReference>
<dbReference type="SMART" id="SM00487">
    <property type="entry name" value="DEXDc"/>
    <property type="match status" value="1"/>
</dbReference>
<evidence type="ECO:0000256" key="3">
    <source>
        <dbReference type="ARBA" id="ARBA00022741"/>
    </source>
</evidence>
<feature type="compositionally biased region" description="Basic and acidic residues" evidence="10">
    <location>
        <begin position="1045"/>
        <end position="1057"/>
    </location>
</feature>
<feature type="region of interest" description="Disordered" evidence="10">
    <location>
        <begin position="1108"/>
        <end position="1143"/>
    </location>
</feature>
<dbReference type="GO" id="GO:0005634">
    <property type="term" value="C:nucleus"/>
    <property type="evidence" value="ECO:0007669"/>
    <property type="project" value="TreeGrafter"/>
</dbReference>
<dbReference type="SUPFAM" id="SSF57850">
    <property type="entry name" value="RING/U-box"/>
    <property type="match status" value="1"/>
</dbReference>
<dbReference type="GO" id="GO:0008094">
    <property type="term" value="F:ATP-dependent activity, acting on DNA"/>
    <property type="evidence" value="ECO:0007669"/>
    <property type="project" value="TreeGrafter"/>
</dbReference>
<evidence type="ECO:0000256" key="4">
    <source>
        <dbReference type="ARBA" id="ARBA00022771"/>
    </source>
</evidence>
<dbReference type="CDD" id="cd18793">
    <property type="entry name" value="SF2_C_SNF"/>
    <property type="match status" value="1"/>
</dbReference>
<dbReference type="InterPro" id="IPR038718">
    <property type="entry name" value="SNF2-like_sf"/>
</dbReference>
<keyword evidence="6" id="KW-0347">Helicase</keyword>
<dbReference type="InterPro" id="IPR050628">
    <property type="entry name" value="SNF2_RAD54_helicase_TF"/>
</dbReference>
<dbReference type="OrthoDB" id="446553at2759"/>
<dbReference type="InterPro" id="IPR001841">
    <property type="entry name" value="Znf_RING"/>
</dbReference>